<evidence type="ECO:0000313" key="3">
    <source>
        <dbReference type="Proteomes" id="UP000186074"/>
    </source>
</evidence>
<dbReference type="RefSeq" id="WP_076088635.1">
    <property type="nucleotide sequence ID" value="NZ_CP019070.1"/>
</dbReference>
<keyword evidence="1" id="KW-0472">Membrane</keyword>
<feature type="transmembrane region" description="Helical" evidence="1">
    <location>
        <begin position="12"/>
        <end position="32"/>
    </location>
</feature>
<keyword evidence="1" id="KW-1133">Transmembrane helix</keyword>
<dbReference type="EMBL" id="CP019070">
    <property type="protein sequence ID" value="APW66642.1"/>
    <property type="molecule type" value="Genomic_DNA"/>
</dbReference>
<dbReference type="STRING" id="1850254.LPB137_12635"/>
<sequence length="142" mass="16551">MIVAIKRNKKQKIIKFISLAVLVAMFAGYYMYMSKEFEEQQKIELETKKAEKLEAEEKKKYKKNLEIAILTEIEKAVDLIGQKYIQHVKIIENKVVIICEPKTNLDALKVRYGSMALIKNTLNEIIIAIDVKYIVESRLNEK</sequence>
<evidence type="ECO:0000256" key="1">
    <source>
        <dbReference type="SAM" id="Phobius"/>
    </source>
</evidence>
<dbReference type="Proteomes" id="UP000186074">
    <property type="component" value="Chromosome"/>
</dbReference>
<name>A0A1P8KPV5_9BACT</name>
<dbReference type="OrthoDB" id="5348848at2"/>
<keyword evidence="3" id="KW-1185">Reference proteome</keyword>
<dbReference type="KEGG" id="alp:LPB137_12635"/>
<protein>
    <submittedName>
        <fullName evidence="2">Uncharacterized protein</fullName>
    </submittedName>
</protein>
<organism evidence="2 3">
    <name type="scientific">Poseidonibacter parvus</name>
    <dbReference type="NCBI Taxonomy" id="1850254"/>
    <lineage>
        <taxon>Bacteria</taxon>
        <taxon>Pseudomonadati</taxon>
        <taxon>Campylobacterota</taxon>
        <taxon>Epsilonproteobacteria</taxon>
        <taxon>Campylobacterales</taxon>
        <taxon>Arcobacteraceae</taxon>
        <taxon>Poseidonibacter</taxon>
    </lineage>
</organism>
<dbReference type="AlphaFoldDB" id="A0A1P8KPV5"/>
<evidence type="ECO:0000313" key="2">
    <source>
        <dbReference type="EMBL" id="APW66642.1"/>
    </source>
</evidence>
<reference evidence="2 3" key="1">
    <citation type="submission" date="2017-01" db="EMBL/GenBank/DDBJ databases">
        <title>Genome sequencing of Arcobacter sp. LPB0137.</title>
        <authorList>
            <person name="Lee G.-W."/>
            <person name="Yi H."/>
        </authorList>
    </citation>
    <scope>NUCLEOTIDE SEQUENCE [LARGE SCALE GENOMIC DNA]</scope>
    <source>
        <strain evidence="2 3">LPB0137</strain>
    </source>
</reference>
<accession>A0A1P8KPV5</accession>
<proteinExistence type="predicted"/>
<keyword evidence="1" id="KW-0812">Transmembrane</keyword>
<gene>
    <name evidence="2" type="ORF">LPB137_12635</name>
</gene>